<dbReference type="AlphaFoldDB" id="A0A7W2I8Q4"/>
<proteinExistence type="predicted"/>
<evidence type="ECO:0000259" key="5">
    <source>
        <dbReference type="PROSITE" id="PS50072"/>
    </source>
</evidence>
<accession>A0A7W2I8Q4</accession>
<evidence type="ECO:0000256" key="2">
    <source>
        <dbReference type="ARBA" id="ARBA00023110"/>
    </source>
</evidence>
<dbReference type="SUPFAM" id="SSF50891">
    <property type="entry name" value="Cyclophilin-like"/>
    <property type="match status" value="1"/>
</dbReference>
<feature type="domain" description="PPIase cyclophilin-type" evidence="5">
    <location>
        <begin position="69"/>
        <end position="257"/>
    </location>
</feature>
<dbReference type="EMBL" id="JACEZS010000020">
    <property type="protein sequence ID" value="MBA5607715.1"/>
    <property type="molecule type" value="Genomic_DNA"/>
</dbReference>
<dbReference type="PANTHER" id="PTHR43246">
    <property type="entry name" value="PEPTIDYL-PROLYL CIS-TRANS ISOMERASE CYP38, CHLOROPLASTIC"/>
    <property type="match status" value="1"/>
</dbReference>
<evidence type="ECO:0000313" key="7">
    <source>
        <dbReference type="Proteomes" id="UP000566711"/>
    </source>
</evidence>
<dbReference type="Pfam" id="PF00160">
    <property type="entry name" value="Pro_isomerase"/>
    <property type="match status" value="1"/>
</dbReference>
<evidence type="ECO:0000256" key="1">
    <source>
        <dbReference type="ARBA" id="ARBA00013194"/>
    </source>
</evidence>
<evidence type="ECO:0000256" key="4">
    <source>
        <dbReference type="SAM" id="SignalP"/>
    </source>
</evidence>
<evidence type="ECO:0000256" key="3">
    <source>
        <dbReference type="ARBA" id="ARBA00023235"/>
    </source>
</evidence>
<dbReference type="RefSeq" id="WP_182219909.1">
    <property type="nucleotide sequence ID" value="NZ_JACEZS010000020.1"/>
</dbReference>
<keyword evidence="7" id="KW-1185">Reference proteome</keyword>
<dbReference type="EC" id="5.2.1.8" evidence="1"/>
<keyword evidence="4" id="KW-0732">Signal</keyword>
<dbReference type="PROSITE" id="PS50072">
    <property type="entry name" value="CSA_PPIASE_2"/>
    <property type="match status" value="1"/>
</dbReference>
<keyword evidence="2" id="KW-0697">Rotamase</keyword>
<dbReference type="InterPro" id="IPR029000">
    <property type="entry name" value="Cyclophilin-like_dom_sf"/>
</dbReference>
<name>A0A7W2I8Q4_9BURK</name>
<organism evidence="6 7">
    <name type="scientific">Rugamonas fusca</name>
    <dbReference type="NCBI Taxonomy" id="2758568"/>
    <lineage>
        <taxon>Bacteria</taxon>
        <taxon>Pseudomonadati</taxon>
        <taxon>Pseudomonadota</taxon>
        <taxon>Betaproteobacteria</taxon>
        <taxon>Burkholderiales</taxon>
        <taxon>Oxalobacteraceae</taxon>
        <taxon>Telluria group</taxon>
        <taxon>Rugamonas</taxon>
    </lineage>
</organism>
<protein>
    <recommendedName>
        <fullName evidence="1">peptidylprolyl isomerase</fullName>
        <ecNumber evidence="1">5.2.1.8</ecNumber>
    </recommendedName>
</protein>
<dbReference type="GO" id="GO:0003755">
    <property type="term" value="F:peptidyl-prolyl cis-trans isomerase activity"/>
    <property type="evidence" value="ECO:0007669"/>
    <property type="project" value="UniProtKB-KW"/>
</dbReference>
<feature type="chain" id="PRO_5030618477" description="peptidylprolyl isomerase" evidence="4">
    <location>
        <begin position="27"/>
        <end position="314"/>
    </location>
</feature>
<dbReference type="Proteomes" id="UP000566711">
    <property type="component" value="Unassembled WGS sequence"/>
</dbReference>
<dbReference type="InterPro" id="IPR002130">
    <property type="entry name" value="Cyclophilin-type_PPIase_dom"/>
</dbReference>
<reference evidence="6 7" key="1">
    <citation type="submission" date="2020-07" db="EMBL/GenBank/DDBJ databases">
        <title>Novel species isolated from subtropical streams in China.</title>
        <authorList>
            <person name="Lu H."/>
        </authorList>
    </citation>
    <scope>NUCLEOTIDE SEQUENCE [LARGE SCALE GENOMIC DNA]</scope>
    <source>
        <strain evidence="6 7">FT3S</strain>
    </source>
</reference>
<dbReference type="Gene3D" id="2.40.100.10">
    <property type="entry name" value="Cyclophilin-like"/>
    <property type="match status" value="1"/>
</dbReference>
<sequence length="314" mass="33882">MHTPFPITVRRAAALALALATVPALAAKTKADADAGLPVKPTVADIVKASSPADWRPLDPDNTLYMELPGGRVVIELAPDFAPQNVANIKLLAREHYYDGQSVVRSQDNYVAQWGDADEAHPKPLKTARDKVPGEFTVPIKNVRHFTALPERDGYAPQVGIAHGFPAGRDPKAGRTWLAHCYGMVGVGRDVENDSGNGTSLYAVTGHAPRHLDRNITVVGRVVSGMALLSTLPRGHEAMGFYGANEVHPPITSVRLAADVPEAERSHLEVMRTDTATYQAAVEAQRNRGGPWNKYAAGYVELCNVPLPVREQAK</sequence>
<feature type="signal peptide" evidence="4">
    <location>
        <begin position="1"/>
        <end position="26"/>
    </location>
</feature>
<comment type="caution">
    <text evidence="6">The sequence shown here is derived from an EMBL/GenBank/DDBJ whole genome shotgun (WGS) entry which is preliminary data.</text>
</comment>
<gene>
    <name evidence="6" type="ORF">H3H36_20370</name>
</gene>
<dbReference type="InterPro" id="IPR044665">
    <property type="entry name" value="E_coli_cyclophilin_A-like"/>
</dbReference>
<evidence type="ECO:0000313" key="6">
    <source>
        <dbReference type="EMBL" id="MBA5607715.1"/>
    </source>
</evidence>
<keyword evidence="3 6" id="KW-0413">Isomerase</keyword>